<evidence type="ECO:0000313" key="2">
    <source>
        <dbReference type="Proteomes" id="UP000585474"/>
    </source>
</evidence>
<sequence>MKSEMSPARRIVQIWWKSIEAATGASLGHKHLETWKGRAEGDFWVHWKGELCRGKQEVAKLKVEQYEPLTPTTAQALSQGVQAVSDWVSRKWRILASVAVRELNAAFSLFIFPLDNEASRFMQNKEWNFEEPWITHPLVELSSVPGHRLWSSTLPTIGDRCGGFIERLSTDQSASVHGEDGSRTHGFQSRLVSVGGIRDLRWSQVFCDLLVTGPASLSCGLNKGRSFSCSYSGFLPRILDGGGASVEGCWGWTIEGMEGLVENGGRGIYLKVVNGLEKHAAALMPDDVRDSLVTVDGEDKENASDIVEEKVEVQTDSFAASCFIKNADDDFTRFLSGMYGPLNVMGMEKLWEGPLM</sequence>
<accession>A0A7J0GF36</accession>
<comment type="caution">
    <text evidence="1">The sequence shown here is derived from an EMBL/GenBank/DDBJ whole genome shotgun (WGS) entry which is preliminary data.</text>
</comment>
<dbReference type="AlphaFoldDB" id="A0A7J0GF36"/>
<dbReference type="Proteomes" id="UP000585474">
    <property type="component" value="Unassembled WGS sequence"/>
</dbReference>
<gene>
    <name evidence="1" type="ORF">Acr_20g0012070</name>
</gene>
<protein>
    <submittedName>
        <fullName evidence="1">Uncharacterized protein</fullName>
    </submittedName>
</protein>
<name>A0A7J0GF36_9ERIC</name>
<organism evidence="1 2">
    <name type="scientific">Actinidia rufa</name>
    <dbReference type="NCBI Taxonomy" id="165716"/>
    <lineage>
        <taxon>Eukaryota</taxon>
        <taxon>Viridiplantae</taxon>
        <taxon>Streptophyta</taxon>
        <taxon>Embryophyta</taxon>
        <taxon>Tracheophyta</taxon>
        <taxon>Spermatophyta</taxon>
        <taxon>Magnoliopsida</taxon>
        <taxon>eudicotyledons</taxon>
        <taxon>Gunneridae</taxon>
        <taxon>Pentapetalae</taxon>
        <taxon>asterids</taxon>
        <taxon>Ericales</taxon>
        <taxon>Actinidiaceae</taxon>
        <taxon>Actinidia</taxon>
    </lineage>
</organism>
<reference evidence="1 2" key="1">
    <citation type="submission" date="2019-07" db="EMBL/GenBank/DDBJ databases">
        <title>De Novo Assembly of kiwifruit Actinidia rufa.</title>
        <authorList>
            <person name="Sugita-Konishi S."/>
            <person name="Sato K."/>
            <person name="Mori E."/>
            <person name="Abe Y."/>
            <person name="Kisaki G."/>
            <person name="Hamano K."/>
            <person name="Suezawa K."/>
            <person name="Otani M."/>
            <person name="Fukuda T."/>
            <person name="Manabe T."/>
            <person name="Gomi K."/>
            <person name="Tabuchi M."/>
            <person name="Akimitsu K."/>
            <person name="Kataoka I."/>
        </authorList>
    </citation>
    <scope>NUCLEOTIDE SEQUENCE [LARGE SCALE GENOMIC DNA]</scope>
    <source>
        <strain evidence="2">cv. Fuchu</strain>
    </source>
</reference>
<proteinExistence type="predicted"/>
<keyword evidence="2" id="KW-1185">Reference proteome</keyword>
<evidence type="ECO:0000313" key="1">
    <source>
        <dbReference type="EMBL" id="GFZ09399.1"/>
    </source>
</evidence>
<dbReference type="EMBL" id="BJWL01000020">
    <property type="protein sequence ID" value="GFZ09399.1"/>
    <property type="molecule type" value="Genomic_DNA"/>
</dbReference>